<organism evidence="2 3">
    <name type="scientific">Phascolomyces articulosus</name>
    <dbReference type="NCBI Taxonomy" id="60185"/>
    <lineage>
        <taxon>Eukaryota</taxon>
        <taxon>Fungi</taxon>
        <taxon>Fungi incertae sedis</taxon>
        <taxon>Mucoromycota</taxon>
        <taxon>Mucoromycotina</taxon>
        <taxon>Mucoromycetes</taxon>
        <taxon>Mucorales</taxon>
        <taxon>Lichtheimiaceae</taxon>
        <taxon>Phascolomyces</taxon>
    </lineage>
</organism>
<reference evidence="2" key="2">
    <citation type="submission" date="2023-02" db="EMBL/GenBank/DDBJ databases">
        <authorList>
            <consortium name="DOE Joint Genome Institute"/>
            <person name="Mondo S.J."/>
            <person name="Chang Y."/>
            <person name="Wang Y."/>
            <person name="Ahrendt S."/>
            <person name="Andreopoulos W."/>
            <person name="Barry K."/>
            <person name="Beard J."/>
            <person name="Benny G.L."/>
            <person name="Blankenship S."/>
            <person name="Bonito G."/>
            <person name="Cuomo C."/>
            <person name="Desiro A."/>
            <person name="Gervers K.A."/>
            <person name="Hundley H."/>
            <person name="Kuo A."/>
            <person name="LaButti K."/>
            <person name="Lang B.F."/>
            <person name="Lipzen A."/>
            <person name="O'Donnell K."/>
            <person name="Pangilinan J."/>
            <person name="Reynolds N."/>
            <person name="Sandor L."/>
            <person name="Smith M.W."/>
            <person name="Tsang A."/>
            <person name="Grigoriev I.V."/>
            <person name="Stajich J.E."/>
            <person name="Spatafora J.W."/>
        </authorList>
    </citation>
    <scope>NUCLEOTIDE SEQUENCE</scope>
    <source>
        <strain evidence="2">RSA 2281</strain>
    </source>
</reference>
<reference evidence="2" key="1">
    <citation type="journal article" date="2022" name="IScience">
        <title>Evolution of zygomycete secretomes and the origins of terrestrial fungal ecologies.</title>
        <authorList>
            <person name="Chang Y."/>
            <person name="Wang Y."/>
            <person name="Mondo S."/>
            <person name="Ahrendt S."/>
            <person name="Andreopoulos W."/>
            <person name="Barry K."/>
            <person name="Beard J."/>
            <person name="Benny G.L."/>
            <person name="Blankenship S."/>
            <person name="Bonito G."/>
            <person name="Cuomo C."/>
            <person name="Desiro A."/>
            <person name="Gervers K.A."/>
            <person name="Hundley H."/>
            <person name="Kuo A."/>
            <person name="LaButti K."/>
            <person name="Lang B.F."/>
            <person name="Lipzen A."/>
            <person name="O'Donnell K."/>
            <person name="Pangilinan J."/>
            <person name="Reynolds N."/>
            <person name="Sandor L."/>
            <person name="Smith M.E."/>
            <person name="Tsang A."/>
            <person name="Grigoriev I.V."/>
            <person name="Stajich J.E."/>
            <person name="Spatafora J.W."/>
        </authorList>
    </citation>
    <scope>NUCLEOTIDE SEQUENCE</scope>
    <source>
        <strain evidence="2">RSA 2281</strain>
    </source>
</reference>
<evidence type="ECO:0000313" key="2">
    <source>
        <dbReference type="EMBL" id="KAI9249253.1"/>
    </source>
</evidence>
<keyword evidence="1" id="KW-1133">Transmembrane helix</keyword>
<keyword evidence="3" id="KW-1185">Reference proteome</keyword>
<dbReference type="AlphaFoldDB" id="A0AAD5P8Z3"/>
<accession>A0AAD5P8Z3</accession>
<evidence type="ECO:0000256" key="1">
    <source>
        <dbReference type="SAM" id="Phobius"/>
    </source>
</evidence>
<feature type="transmembrane region" description="Helical" evidence="1">
    <location>
        <begin position="92"/>
        <end position="114"/>
    </location>
</feature>
<evidence type="ECO:0000313" key="3">
    <source>
        <dbReference type="Proteomes" id="UP001209540"/>
    </source>
</evidence>
<proteinExistence type="predicted"/>
<name>A0AAD5P8Z3_9FUNG</name>
<dbReference type="EMBL" id="JAIXMP010000036">
    <property type="protein sequence ID" value="KAI9249253.1"/>
    <property type="molecule type" value="Genomic_DNA"/>
</dbReference>
<gene>
    <name evidence="2" type="ORF">BDA99DRAFT_542341</name>
</gene>
<dbReference type="Proteomes" id="UP001209540">
    <property type="component" value="Unassembled WGS sequence"/>
</dbReference>
<comment type="caution">
    <text evidence="2">The sequence shown here is derived from an EMBL/GenBank/DDBJ whole genome shotgun (WGS) entry which is preliminary data.</text>
</comment>
<sequence>MRNVCDKNVPQDNQLKFVDNIKLLWILCTATDDTRICIVYTITSSSCCVFENQNHAKYKWPLVIQAWYFHLTVKECLMNENIILLSIKFQQYGWYFIASFLYSFLCSSFISIYIN</sequence>
<keyword evidence="1" id="KW-0812">Transmembrane</keyword>
<protein>
    <submittedName>
        <fullName evidence="2">Uncharacterized protein</fullName>
    </submittedName>
</protein>
<keyword evidence="1" id="KW-0472">Membrane</keyword>